<evidence type="ECO:0000259" key="1">
    <source>
        <dbReference type="Pfam" id="PF08350"/>
    </source>
</evidence>
<dbReference type="InterPro" id="IPR011991">
    <property type="entry name" value="ArsR-like_HTH"/>
</dbReference>
<dbReference type="InterPro" id="IPR036390">
    <property type="entry name" value="WH_DNA-bd_sf"/>
</dbReference>
<name>A0A8T9ZZF5_9EURY</name>
<keyword evidence="4" id="KW-1185">Reference proteome</keyword>
<dbReference type="Proteomes" id="UP000831768">
    <property type="component" value="Chromosome"/>
</dbReference>
<dbReference type="CDD" id="cd00090">
    <property type="entry name" value="HTH_ARSR"/>
    <property type="match status" value="1"/>
</dbReference>
<reference evidence="3" key="1">
    <citation type="submission" date="2022-04" db="EMBL/GenBank/DDBJ databases">
        <title>Halocatena sp. nov., isolated from a salt lake.</title>
        <authorList>
            <person name="Cui H.-L."/>
        </authorList>
    </citation>
    <scope>NUCLEOTIDE SEQUENCE</scope>
    <source>
        <strain evidence="3">AD-1</strain>
    </source>
</reference>
<organism evidence="3 4">
    <name type="scientific">Halocatena salina</name>
    <dbReference type="NCBI Taxonomy" id="2934340"/>
    <lineage>
        <taxon>Archaea</taxon>
        <taxon>Methanobacteriati</taxon>
        <taxon>Methanobacteriota</taxon>
        <taxon>Stenosarchaea group</taxon>
        <taxon>Halobacteria</taxon>
        <taxon>Halobacteriales</taxon>
        <taxon>Natronomonadaceae</taxon>
        <taxon>Halocatena</taxon>
    </lineage>
</organism>
<dbReference type="Pfam" id="PF08350">
    <property type="entry name" value="FilR1_middle"/>
    <property type="match status" value="1"/>
</dbReference>
<dbReference type="GeneID" id="71927949"/>
<accession>A0A8T9ZZF5</accession>
<evidence type="ECO:0000259" key="2">
    <source>
        <dbReference type="Pfam" id="PF25213"/>
    </source>
</evidence>
<dbReference type="EMBL" id="CP096019">
    <property type="protein sequence ID" value="UPM41886.1"/>
    <property type="molecule type" value="Genomic_DNA"/>
</dbReference>
<proteinExistence type="predicted"/>
<gene>
    <name evidence="3" type="ORF">MW046_07840</name>
</gene>
<dbReference type="AlphaFoldDB" id="A0A8T9ZZF5"/>
<dbReference type="SUPFAM" id="SSF46785">
    <property type="entry name" value="Winged helix' DNA-binding domain"/>
    <property type="match status" value="1"/>
</dbReference>
<evidence type="ECO:0000313" key="3">
    <source>
        <dbReference type="EMBL" id="UPM41886.1"/>
    </source>
</evidence>
<dbReference type="InterPro" id="IPR013561">
    <property type="entry name" value="FilR1_middle_dom"/>
</dbReference>
<evidence type="ECO:0000313" key="4">
    <source>
        <dbReference type="Proteomes" id="UP000831768"/>
    </source>
</evidence>
<sequence>MPSTSEVAEILRKRYEWLPYLAESELTKPELCDRIDVSRSTVDRGVSELESAEIVDRTANGYQLTAFGDLLCQLRKSYLRSLETIYRAQGMQTPLPTDQYGEQILFDGGDVVLPEPHLPEKPTRRILSLITDSRAVYGLTPVMHDQYVSTSYEQVMMHDLEFEFLITSQIFDGLVSLYSEWLINAFQRDAFVIYECQQLPPFGLAIFERKSDGSHTVVLALYADNGLSGIIENDTRKAVGWAKQLYRDYREAATHIDTDYVRKTLNQERP</sequence>
<feature type="domain" description="Methanogenesis regulatory protein FilR1 middle" evidence="1">
    <location>
        <begin position="119"/>
        <end position="251"/>
    </location>
</feature>
<dbReference type="RefSeq" id="WP_247992565.1">
    <property type="nucleotide sequence ID" value="NZ_CP096019.1"/>
</dbReference>
<dbReference type="KEGG" id="haad:MW046_07840"/>
<dbReference type="Gene3D" id="1.10.10.10">
    <property type="entry name" value="Winged helix-like DNA-binding domain superfamily/Winged helix DNA-binding domain"/>
    <property type="match status" value="1"/>
</dbReference>
<dbReference type="InterPro" id="IPR057527">
    <property type="entry name" value="HVO_A0261-like_N"/>
</dbReference>
<feature type="domain" description="HVO-A0261-like N-terminal" evidence="2">
    <location>
        <begin position="12"/>
        <end position="84"/>
    </location>
</feature>
<dbReference type="Pfam" id="PF25213">
    <property type="entry name" value="HVO_A0261_N"/>
    <property type="match status" value="1"/>
</dbReference>
<protein>
    <submittedName>
        <fullName evidence="3">Uncharacterized protein</fullName>
    </submittedName>
</protein>
<dbReference type="InterPro" id="IPR036388">
    <property type="entry name" value="WH-like_DNA-bd_sf"/>
</dbReference>